<gene>
    <name evidence="2" type="ORF">LIER_16432</name>
</gene>
<dbReference type="EMBL" id="BAABME010003672">
    <property type="protein sequence ID" value="GAA0159722.1"/>
    <property type="molecule type" value="Genomic_DNA"/>
</dbReference>
<evidence type="ECO:0000259" key="1">
    <source>
        <dbReference type="Pfam" id="PF24994"/>
    </source>
</evidence>
<dbReference type="InterPro" id="IPR042316">
    <property type="entry name" value="IRKI-like"/>
</dbReference>
<name>A0AAV3Q972_LITER</name>
<evidence type="ECO:0000313" key="2">
    <source>
        <dbReference type="EMBL" id="GAA0159722.1"/>
    </source>
</evidence>
<dbReference type="PANTHER" id="PTHR31029">
    <property type="entry name" value="CYCLIN-DEPENDENT KINASE-LIKE PROTEIN"/>
    <property type="match status" value="1"/>
</dbReference>
<proteinExistence type="predicted"/>
<organism evidence="2 3">
    <name type="scientific">Lithospermum erythrorhizon</name>
    <name type="common">Purple gromwell</name>
    <name type="synonym">Lithospermum officinale var. erythrorhizon</name>
    <dbReference type="NCBI Taxonomy" id="34254"/>
    <lineage>
        <taxon>Eukaryota</taxon>
        <taxon>Viridiplantae</taxon>
        <taxon>Streptophyta</taxon>
        <taxon>Embryophyta</taxon>
        <taxon>Tracheophyta</taxon>
        <taxon>Spermatophyta</taxon>
        <taxon>Magnoliopsida</taxon>
        <taxon>eudicotyledons</taxon>
        <taxon>Gunneridae</taxon>
        <taxon>Pentapetalae</taxon>
        <taxon>asterids</taxon>
        <taxon>lamiids</taxon>
        <taxon>Boraginales</taxon>
        <taxon>Boraginaceae</taxon>
        <taxon>Boraginoideae</taxon>
        <taxon>Lithospermeae</taxon>
        <taxon>Lithospermum</taxon>
    </lineage>
</organism>
<dbReference type="InterPro" id="IPR056813">
    <property type="entry name" value="GIL1_IRKI_C"/>
</dbReference>
<sequence>MPSYTSSPIATQTNNIKNEVSREEIQAAVAKAVELRALHAALLQGSGASNATNLKFPSSSSPVSLHSHQFSAHDYPVFTPSYEYDPLPGYQQLQLGNRSYPETWEDYCLGGNSDEVSSDYRKANTSSRIGFTSTLANLEADDQKSVTGSTFNNHVNVTRASPSAAYCKSRRSSLGDLNSEASCNKYRPFRTSTEIDAAIRSGKSSNIVFPLTDSHSAVQSHTKTKGLNLSWLFPRLKKKNKNVNSPNRSESEDASNVMVETLKKELLEASEIRDAALMEVSEMKSSVGDLHKKLEYLETYCEELKKALVQAAQTKNSHVGEKLGSLPKKGKSIDGDGDNLMPVSEEVMVEGFLQIVAEARLSVKQFCKALLFQIEETDKSLVDNLNLHLQPYKLSLDSKYSKAVLYHLEAIINQTLYQDFENCVFQKNGSQKQLDPQQYRQAQFSSFVALRNLSWNEVLRKGTKYYSEEFSKFCDQKMSGIISSLSWTRPWPEQLLQTFFVAAKCIWLLHLLAFSFGPPLGILRVEENRAFDQQYMEDIFADKQKSRGASKVKVMVMPGFYVHDRVLRCKVLCRYRSAP</sequence>
<dbReference type="PANTHER" id="PTHR31029:SF3">
    <property type="entry name" value="IRK-INTERACTING PROTEIN"/>
    <property type="match status" value="1"/>
</dbReference>
<dbReference type="AlphaFoldDB" id="A0AAV3Q972"/>
<feature type="domain" description="GIL1/IRKI C-terminal" evidence="1">
    <location>
        <begin position="522"/>
        <end position="572"/>
    </location>
</feature>
<accession>A0AAV3Q972</accession>
<dbReference type="Proteomes" id="UP001454036">
    <property type="component" value="Unassembled WGS sequence"/>
</dbReference>
<dbReference type="Pfam" id="PF24994">
    <property type="entry name" value="GIL1_IRKI_C"/>
    <property type="match status" value="1"/>
</dbReference>
<keyword evidence="3" id="KW-1185">Reference proteome</keyword>
<evidence type="ECO:0000313" key="3">
    <source>
        <dbReference type="Proteomes" id="UP001454036"/>
    </source>
</evidence>
<comment type="caution">
    <text evidence="2">The sequence shown here is derived from an EMBL/GenBank/DDBJ whole genome shotgun (WGS) entry which is preliminary data.</text>
</comment>
<protein>
    <recommendedName>
        <fullName evidence="1">GIL1/IRKI C-terminal domain-containing protein</fullName>
    </recommendedName>
</protein>
<reference evidence="2 3" key="1">
    <citation type="submission" date="2024-01" db="EMBL/GenBank/DDBJ databases">
        <title>The complete chloroplast genome sequence of Lithospermum erythrorhizon: insights into the phylogenetic relationship among Boraginaceae species and the maternal lineages of purple gromwells.</title>
        <authorList>
            <person name="Okada T."/>
            <person name="Watanabe K."/>
        </authorList>
    </citation>
    <scope>NUCLEOTIDE SEQUENCE [LARGE SCALE GENOMIC DNA]</scope>
</reference>